<evidence type="ECO:0000259" key="5">
    <source>
        <dbReference type="Pfam" id="PF23357"/>
    </source>
</evidence>
<evidence type="ECO:0000313" key="7">
    <source>
        <dbReference type="Proteomes" id="UP001528823"/>
    </source>
</evidence>
<feature type="region of interest" description="Disordered" evidence="2">
    <location>
        <begin position="413"/>
        <end position="524"/>
    </location>
</feature>
<evidence type="ECO:0000256" key="1">
    <source>
        <dbReference type="SAM" id="Coils"/>
    </source>
</evidence>
<feature type="domain" description="DUF7088" evidence="5">
    <location>
        <begin position="38"/>
        <end position="138"/>
    </location>
</feature>
<sequence>MTKRLFSGAGLIVLAAVVLIGVMLVNSLFKSLRVDLTEDNLYTLSDGTRNMLTSLQEPVTLTFYFTNKASEDLPFWRTYAKRVRELLEEYEELANGKLTLEVIDPEPFSEEEDQAAEAGLQAVPVNLGGTELYFGLVAKGQSKESAEESITFFQPDRENFLEYDISKVIFAASQTKKPKVALVTGLQVDGGYNMATRQPTDPWMAVSQLDQLFDVERLEDDTVEISDDFDLLVVIHPKELSDDMQFAIDQYVLRGGNTLIFVDPLAGQDTGGGMMMAMGPKSSNLEKLFEAWGVTMDSKKVVADSGYALSISQGSGKRPVRHLGILGLKQQAFNTEEVVMAELEQINMATAGAIQSIEGASTKMVPLIQSSTEAMLMDASKFAMMSDPKKLYDDFKPTGERYALVARIQGPVKTAFPDGRPEKKAESVDENAAPATSTEGVLDNSDETNTDAVNTDVIVEETGEEETVEQTPPPVGSEQVKPESAEIIDVADEENTATAENDTASPVAAEASEQEEPKKPLLDPVSESKQDINVVVVADTDMLADMLWVSVRTFFGQRIAQPFANNGAFFINAVDNMVGNADLISIRSRGQFSRPFTVVDEIEREAEDKFRVKEQELLQRLNETESKLAELQQQKQGDDKLSLSPEQQKEIEQFQKDKLAVRKELRDVQHKLGQDIEALGETVKLLNIFLLPLLLTVLLVISRTVANKRQYATA</sequence>
<evidence type="ECO:0000256" key="2">
    <source>
        <dbReference type="SAM" id="MobiDB-lite"/>
    </source>
</evidence>
<dbReference type="Proteomes" id="UP001528823">
    <property type="component" value="Unassembled WGS sequence"/>
</dbReference>
<dbReference type="Pfam" id="PF09822">
    <property type="entry name" value="ABC_transp_aux"/>
    <property type="match status" value="2"/>
</dbReference>
<keyword evidence="3" id="KW-0812">Transmembrane</keyword>
<feature type="coiled-coil region" evidence="1">
    <location>
        <begin position="614"/>
        <end position="671"/>
    </location>
</feature>
<evidence type="ECO:0000256" key="3">
    <source>
        <dbReference type="SAM" id="Phobius"/>
    </source>
</evidence>
<dbReference type="InterPro" id="IPR019196">
    <property type="entry name" value="ABC_transp_unknown"/>
</dbReference>
<keyword evidence="7" id="KW-1185">Reference proteome</keyword>
<evidence type="ECO:0000259" key="4">
    <source>
        <dbReference type="Pfam" id="PF09822"/>
    </source>
</evidence>
<feature type="compositionally biased region" description="Acidic residues" evidence="2">
    <location>
        <begin position="458"/>
        <end position="468"/>
    </location>
</feature>
<dbReference type="RefSeq" id="WP_274688370.1">
    <property type="nucleotide sequence ID" value="NZ_JAPMOU010000008.1"/>
</dbReference>
<evidence type="ECO:0000313" key="6">
    <source>
        <dbReference type="EMBL" id="MDE1462011.1"/>
    </source>
</evidence>
<comment type="caution">
    <text evidence="6">The sequence shown here is derived from an EMBL/GenBank/DDBJ whole genome shotgun (WGS) entry which is preliminary data.</text>
</comment>
<organism evidence="6 7">
    <name type="scientific">Spartinivicinus poritis</name>
    <dbReference type="NCBI Taxonomy" id="2994640"/>
    <lineage>
        <taxon>Bacteria</taxon>
        <taxon>Pseudomonadati</taxon>
        <taxon>Pseudomonadota</taxon>
        <taxon>Gammaproteobacteria</taxon>
        <taxon>Oceanospirillales</taxon>
        <taxon>Zooshikellaceae</taxon>
        <taxon>Spartinivicinus</taxon>
    </lineage>
</organism>
<keyword evidence="3" id="KW-1133">Transmembrane helix</keyword>
<feature type="domain" description="ABC-type uncharacterised transport system" evidence="4">
    <location>
        <begin position="177"/>
        <end position="431"/>
    </location>
</feature>
<keyword evidence="3" id="KW-0472">Membrane</keyword>
<feature type="domain" description="ABC-type uncharacterised transport system" evidence="4">
    <location>
        <begin position="464"/>
        <end position="573"/>
    </location>
</feature>
<protein>
    <submittedName>
        <fullName evidence="6">Gldg family protein</fullName>
    </submittedName>
</protein>
<dbReference type="Pfam" id="PF23357">
    <property type="entry name" value="DUF7088"/>
    <property type="match status" value="1"/>
</dbReference>
<proteinExistence type="predicted"/>
<dbReference type="EMBL" id="JAPMOU010000008">
    <property type="protein sequence ID" value="MDE1462011.1"/>
    <property type="molecule type" value="Genomic_DNA"/>
</dbReference>
<feature type="compositionally biased region" description="Basic and acidic residues" evidence="2">
    <location>
        <begin position="515"/>
        <end position="524"/>
    </location>
</feature>
<dbReference type="InterPro" id="IPR055396">
    <property type="entry name" value="DUF7088"/>
</dbReference>
<reference evidence="6 7" key="1">
    <citation type="submission" date="2022-11" db="EMBL/GenBank/DDBJ databases">
        <title>Spartinivicinus poritis sp. nov., isolated from scleractinian coral Porites lutea.</title>
        <authorList>
            <person name="Zhang G."/>
            <person name="Cai L."/>
            <person name="Wei Q."/>
        </authorList>
    </citation>
    <scope>NUCLEOTIDE SEQUENCE [LARGE SCALE GENOMIC DNA]</scope>
    <source>
        <strain evidence="6 7">A2-2</strain>
    </source>
</reference>
<keyword evidence="1" id="KW-0175">Coiled coil</keyword>
<accession>A0ABT5U6M4</accession>
<gene>
    <name evidence="6" type="ORF">ORQ98_08510</name>
</gene>
<feature type="transmembrane region" description="Helical" evidence="3">
    <location>
        <begin position="685"/>
        <end position="706"/>
    </location>
</feature>
<name>A0ABT5U6M4_9GAMM</name>